<accession>A0AA40G3G3</accession>
<evidence type="ECO:0000313" key="2">
    <source>
        <dbReference type="Proteomes" id="UP001177670"/>
    </source>
</evidence>
<dbReference type="EMBL" id="JAHYIQ010000008">
    <property type="protein sequence ID" value="KAK1129800.1"/>
    <property type="molecule type" value="Genomic_DNA"/>
</dbReference>
<gene>
    <name evidence="1" type="ORF">K0M31_019509</name>
</gene>
<protein>
    <submittedName>
        <fullName evidence="1">Uncharacterized protein</fullName>
    </submittedName>
</protein>
<keyword evidence="2" id="KW-1185">Reference proteome</keyword>
<proteinExistence type="predicted"/>
<reference evidence="1" key="1">
    <citation type="submission" date="2021-10" db="EMBL/GenBank/DDBJ databases">
        <title>Melipona bicolor Genome sequencing and assembly.</title>
        <authorList>
            <person name="Araujo N.S."/>
            <person name="Arias M.C."/>
        </authorList>
    </citation>
    <scope>NUCLEOTIDE SEQUENCE</scope>
    <source>
        <strain evidence="1">USP_2M_L1-L4_2017</strain>
        <tissue evidence="1">Whole body</tissue>
    </source>
</reference>
<dbReference type="AlphaFoldDB" id="A0AA40G3G3"/>
<sequence length="139" mass="15022">MMFVRWENRLGRKAKEKGGSATRGWEEGYYEKQPLFVSIKNREYSARKTMSREPPTCSSPTIPRLRVSNTQLAQAAGGCAPSVEVLPIFDVKQAACGTPLGMGGDPRGPALAGVVITTTSVVWGVKESLPSAPLMSPRQ</sequence>
<organism evidence="1 2">
    <name type="scientific">Melipona bicolor</name>
    <dbReference type="NCBI Taxonomy" id="60889"/>
    <lineage>
        <taxon>Eukaryota</taxon>
        <taxon>Metazoa</taxon>
        <taxon>Ecdysozoa</taxon>
        <taxon>Arthropoda</taxon>
        <taxon>Hexapoda</taxon>
        <taxon>Insecta</taxon>
        <taxon>Pterygota</taxon>
        <taxon>Neoptera</taxon>
        <taxon>Endopterygota</taxon>
        <taxon>Hymenoptera</taxon>
        <taxon>Apocrita</taxon>
        <taxon>Aculeata</taxon>
        <taxon>Apoidea</taxon>
        <taxon>Anthophila</taxon>
        <taxon>Apidae</taxon>
        <taxon>Melipona</taxon>
    </lineage>
</organism>
<name>A0AA40G3G3_9HYME</name>
<comment type="caution">
    <text evidence="1">The sequence shown here is derived from an EMBL/GenBank/DDBJ whole genome shotgun (WGS) entry which is preliminary data.</text>
</comment>
<dbReference type="Proteomes" id="UP001177670">
    <property type="component" value="Unassembled WGS sequence"/>
</dbReference>
<evidence type="ECO:0000313" key="1">
    <source>
        <dbReference type="EMBL" id="KAK1129800.1"/>
    </source>
</evidence>